<protein>
    <submittedName>
        <fullName evidence="1">Uncharacterized protein</fullName>
    </submittedName>
</protein>
<dbReference type="EMBL" id="GBXM01021937">
    <property type="protein sequence ID" value="JAH86640.1"/>
    <property type="molecule type" value="Transcribed_RNA"/>
</dbReference>
<reference evidence="1" key="1">
    <citation type="submission" date="2014-11" db="EMBL/GenBank/DDBJ databases">
        <authorList>
            <person name="Amaro Gonzalez C."/>
        </authorList>
    </citation>
    <scope>NUCLEOTIDE SEQUENCE</scope>
</reference>
<proteinExistence type="predicted"/>
<dbReference type="AlphaFoldDB" id="A0A0E9WAN1"/>
<accession>A0A0E9WAN1</accession>
<organism evidence="1">
    <name type="scientific">Anguilla anguilla</name>
    <name type="common">European freshwater eel</name>
    <name type="synonym">Muraena anguilla</name>
    <dbReference type="NCBI Taxonomy" id="7936"/>
    <lineage>
        <taxon>Eukaryota</taxon>
        <taxon>Metazoa</taxon>
        <taxon>Chordata</taxon>
        <taxon>Craniata</taxon>
        <taxon>Vertebrata</taxon>
        <taxon>Euteleostomi</taxon>
        <taxon>Actinopterygii</taxon>
        <taxon>Neopterygii</taxon>
        <taxon>Teleostei</taxon>
        <taxon>Anguilliformes</taxon>
        <taxon>Anguillidae</taxon>
        <taxon>Anguilla</taxon>
    </lineage>
</organism>
<reference evidence="1" key="2">
    <citation type="journal article" date="2015" name="Fish Shellfish Immunol.">
        <title>Early steps in the European eel (Anguilla anguilla)-Vibrio vulnificus interaction in the gills: Role of the RtxA13 toxin.</title>
        <authorList>
            <person name="Callol A."/>
            <person name="Pajuelo D."/>
            <person name="Ebbesson L."/>
            <person name="Teles M."/>
            <person name="MacKenzie S."/>
            <person name="Amaro C."/>
        </authorList>
    </citation>
    <scope>NUCLEOTIDE SEQUENCE</scope>
</reference>
<name>A0A0E9WAN1_ANGAN</name>
<evidence type="ECO:0000313" key="1">
    <source>
        <dbReference type="EMBL" id="JAH86640.1"/>
    </source>
</evidence>
<sequence length="87" mass="9486">MQGVESIAEVGERPADPVNLDCVLKQLDSMLDCMKVLEVETQLLQCNLTTCFTHPDKMAALAEGRWPCVKKPFCELIGGEASPVPPV</sequence>